<organism evidence="1 2">
    <name type="scientific">Nitrosomonas communis</name>
    <dbReference type="NCBI Taxonomy" id="44574"/>
    <lineage>
        <taxon>Bacteria</taxon>
        <taxon>Pseudomonadati</taxon>
        <taxon>Pseudomonadota</taxon>
        <taxon>Betaproteobacteria</taxon>
        <taxon>Nitrosomonadales</taxon>
        <taxon>Nitrosomonadaceae</taxon>
        <taxon>Nitrosomonas</taxon>
    </lineage>
</organism>
<proteinExistence type="predicted"/>
<dbReference type="RefSeq" id="WP_143083563.1">
    <property type="nucleotide sequence ID" value="NZ_FOUB01000110.1"/>
</dbReference>
<dbReference type="EMBL" id="FOUB01000110">
    <property type="protein sequence ID" value="SFN13396.1"/>
    <property type="molecule type" value="Genomic_DNA"/>
</dbReference>
<dbReference type="GO" id="GO:0043565">
    <property type="term" value="F:sequence-specific DNA binding"/>
    <property type="evidence" value="ECO:0007669"/>
    <property type="project" value="InterPro"/>
</dbReference>
<keyword evidence="2" id="KW-1185">Reference proteome</keyword>
<reference evidence="2" key="1">
    <citation type="submission" date="2016-10" db="EMBL/GenBank/DDBJ databases">
        <authorList>
            <person name="Varghese N."/>
            <person name="Submissions S."/>
        </authorList>
    </citation>
    <scope>NUCLEOTIDE SEQUENCE [LARGE SCALE GENOMIC DNA]</scope>
    <source>
        <strain evidence="2">Nm44</strain>
    </source>
</reference>
<protein>
    <recommendedName>
        <fullName evidence="3">Transposase</fullName>
    </recommendedName>
</protein>
<evidence type="ECO:0000313" key="2">
    <source>
        <dbReference type="Proteomes" id="UP000183287"/>
    </source>
</evidence>
<name>A0A1I4WJI9_9PROT</name>
<gene>
    <name evidence="1" type="ORF">SAMN05421863_11107</name>
</gene>
<dbReference type="InterPro" id="IPR010921">
    <property type="entry name" value="Trp_repressor/repl_initiator"/>
</dbReference>
<dbReference type="OrthoDB" id="9803878at2"/>
<dbReference type="AlphaFoldDB" id="A0A1I4WJI9"/>
<accession>A0A1I4WJI9</accession>
<dbReference type="Proteomes" id="UP000183287">
    <property type="component" value="Unassembled WGS sequence"/>
</dbReference>
<evidence type="ECO:0008006" key="3">
    <source>
        <dbReference type="Google" id="ProtNLM"/>
    </source>
</evidence>
<dbReference type="SUPFAM" id="SSF48295">
    <property type="entry name" value="TrpR-like"/>
    <property type="match status" value="1"/>
</dbReference>
<evidence type="ECO:0000313" key="1">
    <source>
        <dbReference type="EMBL" id="SFN13396.1"/>
    </source>
</evidence>
<sequence>MSEIKRDRKHKRPKYSLEFKQDAARLVLEKGYGQHQAAAHLGIS</sequence>